<evidence type="ECO:0000313" key="3">
    <source>
        <dbReference type="Proteomes" id="UP001499974"/>
    </source>
</evidence>
<feature type="chain" id="PRO_5045589702" description="Alpha-amylase" evidence="1">
    <location>
        <begin position="31"/>
        <end position="682"/>
    </location>
</feature>
<keyword evidence="3" id="KW-1185">Reference proteome</keyword>
<sequence>MHQRPLARGLAVSAVSALVITGLTVAPAHAVGPDVAFISIFNPAHRVSTRLDADMDRSISLVAAADDADSPDVSFEYNTDPVAGPATAGWTGIGVTASYSNGIASATWSPTDLNGTSIAVRLVATTPDGTSYAIRNNVAVTGDGSSVNSVKIASPNGGYFVQPYADSSHTRTLKAVSGTTSATSGSVELSWWRASDNSFQGQTDAAVSPRDLKVSIPGTYVAGGGFSGALDITAYGADPGDLLMIGARRDTDDVAPPVALYTQTLTSASAMAATPKSSGTQVQIDVLDQNSNPVAGAEVRRQSDGGLVGYTDGAGVATALQPNDSNETYYVNTTDTNAYEGGTDLITSMVTTGTYTPVVTATEAVLADGDVFDDDEYAAGDVALQVLDQDGSPYAGAAQVSYTLYPTGATPPSPTTATTDGNGRLVIPFDPADADGEYTLEFTSPSGAPSPEEYSQTFVTGDAVLSLSPGQGAAASGGQITYHGNLSIDGEALPGRTIGLTYKRGVELVPGTGADAGMVGVGGALSGTVTTSPKGTFTVTVDDPAEAGNPTETGGKLSAATATNVASGASTLTGNAGASTASTAEFGSGKGSVKITLKGTGKAGAADNLTVVTPASVRGEKVTIFRKVGKGKWTSVVTKTLGASGLKLKLKDPNGAKVVQYKATVVASDRVKSTTSKVLKLK</sequence>
<dbReference type="RefSeq" id="WP_345518594.1">
    <property type="nucleotide sequence ID" value="NZ_BAABKM010000001.1"/>
</dbReference>
<proteinExistence type="predicted"/>
<dbReference type="Proteomes" id="UP001499974">
    <property type="component" value="Unassembled WGS sequence"/>
</dbReference>
<evidence type="ECO:0000313" key="2">
    <source>
        <dbReference type="EMBL" id="GAA4691913.1"/>
    </source>
</evidence>
<organism evidence="2 3">
    <name type="scientific">Nocardioides conyzicola</name>
    <dbReference type="NCBI Taxonomy" id="1651781"/>
    <lineage>
        <taxon>Bacteria</taxon>
        <taxon>Bacillati</taxon>
        <taxon>Actinomycetota</taxon>
        <taxon>Actinomycetes</taxon>
        <taxon>Propionibacteriales</taxon>
        <taxon>Nocardioidaceae</taxon>
        <taxon>Nocardioides</taxon>
    </lineage>
</organism>
<reference evidence="3" key="1">
    <citation type="journal article" date="2019" name="Int. J. Syst. Evol. Microbiol.">
        <title>The Global Catalogue of Microorganisms (GCM) 10K type strain sequencing project: providing services to taxonomists for standard genome sequencing and annotation.</title>
        <authorList>
            <consortium name="The Broad Institute Genomics Platform"/>
            <consortium name="The Broad Institute Genome Sequencing Center for Infectious Disease"/>
            <person name="Wu L."/>
            <person name="Ma J."/>
        </authorList>
    </citation>
    <scope>NUCLEOTIDE SEQUENCE [LARGE SCALE GENOMIC DNA]</scope>
    <source>
        <strain evidence="3">JCM 18531</strain>
    </source>
</reference>
<feature type="signal peptide" evidence="1">
    <location>
        <begin position="1"/>
        <end position="30"/>
    </location>
</feature>
<protein>
    <recommendedName>
        <fullName evidence="4">Alpha-amylase</fullName>
    </recommendedName>
</protein>
<comment type="caution">
    <text evidence="2">The sequence shown here is derived from an EMBL/GenBank/DDBJ whole genome shotgun (WGS) entry which is preliminary data.</text>
</comment>
<keyword evidence="1" id="KW-0732">Signal</keyword>
<evidence type="ECO:0008006" key="4">
    <source>
        <dbReference type="Google" id="ProtNLM"/>
    </source>
</evidence>
<evidence type="ECO:0000256" key="1">
    <source>
        <dbReference type="SAM" id="SignalP"/>
    </source>
</evidence>
<gene>
    <name evidence="2" type="ORF">GCM10023349_03470</name>
</gene>
<dbReference type="EMBL" id="BAABKM010000001">
    <property type="protein sequence ID" value="GAA4691913.1"/>
    <property type="molecule type" value="Genomic_DNA"/>
</dbReference>
<accession>A0ABP8WPI0</accession>
<name>A0ABP8WPI0_9ACTN</name>